<dbReference type="Proteomes" id="UP000007726">
    <property type="component" value="Chromosome"/>
</dbReference>
<evidence type="ECO:0000256" key="1">
    <source>
        <dbReference type="SAM" id="MobiDB-lite"/>
    </source>
</evidence>
<dbReference type="KEGG" id="dhd:Dhaf_4903"/>
<gene>
    <name evidence="2" type="ordered locus">Dhaf_4903</name>
</gene>
<sequence length="56" mass="5951">METGRFQPAIEQERFGGGPFGAEGLSGSFVRAAYGATGVKQNPGDHFRDPQSLPEP</sequence>
<feature type="region of interest" description="Disordered" evidence="1">
    <location>
        <begin position="1"/>
        <end position="22"/>
    </location>
</feature>
<evidence type="ECO:0000313" key="2">
    <source>
        <dbReference type="EMBL" id="ACL22897.1"/>
    </source>
</evidence>
<evidence type="ECO:0000313" key="3">
    <source>
        <dbReference type="Proteomes" id="UP000007726"/>
    </source>
</evidence>
<dbReference type="AlphaFoldDB" id="B8G0G1"/>
<proteinExistence type="predicted"/>
<dbReference type="HOGENOM" id="CLU_199611_0_0_9"/>
<dbReference type="EMBL" id="CP001336">
    <property type="protein sequence ID" value="ACL22897.1"/>
    <property type="molecule type" value="Genomic_DNA"/>
</dbReference>
<name>B8G0G1_DESHD</name>
<protein>
    <submittedName>
        <fullName evidence="2">Uncharacterized protein</fullName>
    </submittedName>
</protein>
<organism evidence="2 3">
    <name type="scientific">Desulfitobacterium hafniense (strain DSM 10664 / DCB-2)</name>
    <dbReference type="NCBI Taxonomy" id="272564"/>
    <lineage>
        <taxon>Bacteria</taxon>
        <taxon>Bacillati</taxon>
        <taxon>Bacillota</taxon>
        <taxon>Clostridia</taxon>
        <taxon>Eubacteriales</taxon>
        <taxon>Desulfitobacteriaceae</taxon>
        <taxon>Desulfitobacterium</taxon>
    </lineage>
</organism>
<dbReference type="RefSeq" id="WP_015945526.1">
    <property type="nucleotide sequence ID" value="NC_011830.1"/>
</dbReference>
<accession>B8G0G1</accession>
<reference evidence="2 3" key="1">
    <citation type="journal article" date="2012" name="BMC Microbiol.">
        <title>Genome sequence of Desulfitobacterium hafniense DCB-2, a Gram-positive anaerobe capable of dehalogenation and metal reduction.</title>
        <authorList>
            <person name="Kim S.H."/>
            <person name="Harzman C."/>
            <person name="Davis J.K."/>
            <person name="Hutcheson R."/>
            <person name="Broderick J.B."/>
            <person name="Marsh T.L."/>
            <person name="Tiedje J.M."/>
        </authorList>
    </citation>
    <scope>NUCLEOTIDE SEQUENCE [LARGE SCALE GENOMIC DNA]</scope>
    <source>
        <strain evidence="3">DSM 10664 / DCB-2</strain>
    </source>
</reference>